<organism evidence="2 3">
    <name type="scientific">Mammaliicoccus lentus</name>
    <name type="common">Staphylococcus lentus</name>
    <dbReference type="NCBI Taxonomy" id="42858"/>
    <lineage>
        <taxon>Bacteria</taxon>
        <taxon>Bacillati</taxon>
        <taxon>Bacillota</taxon>
        <taxon>Bacilli</taxon>
        <taxon>Bacillales</taxon>
        <taxon>Staphylococcaceae</taxon>
        <taxon>Mammaliicoccus</taxon>
    </lineage>
</organism>
<reference evidence="2" key="1">
    <citation type="journal article" date="2023" name="Antibiotics">
        <title>Prevalence and Molecular Characterization of Methicillin-Resistant Staphylococci (MRS) and Mammaliicocci (MRM) in Dromedary Camels from Algeria: First Detection of SCCmec-mecC Hybrid in Methicillin-Resistant Mammaliicoccus lentus.</title>
        <authorList>
            <person name="Belhout C."/>
            <person name="Boyen F."/>
            <person name="Vereecke N."/>
            <person name="Theuns S."/>
            <person name="Taibi N."/>
            <person name="Stegger M."/>
            <person name="de la Fe-Rodriguez P.Y."/>
            <person name="Bouayad L."/>
            <person name="Elgroud R."/>
            <person name="Butaye P."/>
        </authorList>
    </citation>
    <scope>NUCLEOTIDE SEQUENCE</scope>
    <source>
        <strain evidence="2">7048</strain>
    </source>
</reference>
<evidence type="ECO:0000313" key="2">
    <source>
        <dbReference type="EMBL" id="WHI58988.1"/>
    </source>
</evidence>
<sequence length="123" mass="13792">MLTVYLYDGTPIDVWSDYDIPENSTLIPPTDGLYQPIQFDPETETWSGGNGYIPEPEEPEEPPTSPDQTLIMIAQANMTIAKQSSLIKDQEKLIKAQNQQIADSYMALAKQNKKKESDIDGNE</sequence>
<gene>
    <name evidence="2" type="ORF">PYH69_09490</name>
</gene>
<dbReference type="AlphaFoldDB" id="A0AAX3W163"/>
<name>A0AAX3W163_MAMLE</name>
<dbReference type="Proteomes" id="UP001223261">
    <property type="component" value="Chromosome"/>
</dbReference>
<proteinExistence type="predicted"/>
<evidence type="ECO:0000313" key="3">
    <source>
        <dbReference type="Proteomes" id="UP001223261"/>
    </source>
</evidence>
<dbReference type="RefSeq" id="WP_282861759.1">
    <property type="nucleotide sequence ID" value="NZ_CP118848.1"/>
</dbReference>
<dbReference type="EMBL" id="CP118848">
    <property type="protein sequence ID" value="WHI58988.1"/>
    <property type="molecule type" value="Genomic_DNA"/>
</dbReference>
<accession>A0AAX3W163</accession>
<feature type="region of interest" description="Disordered" evidence="1">
    <location>
        <begin position="44"/>
        <end position="67"/>
    </location>
</feature>
<protein>
    <submittedName>
        <fullName evidence="2">Uncharacterized protein</fullName>
    </submittedName>
</protein>
<evidence type="ECO:0000256" key="1">
    <source>
        <dbReference type="SAM" id="MobiDB-lite"/>
    </source>
</evidence>